<dbReference type="PROSITE" id="PS50262">
    <property type="entry name" value="G_PROTEIN_RECEP_F1_2"/>
    <property type="match status" value="1"/>
</dbReference>
<evidence type="ECO:0000256" key="1">
    <source>
        <dbReference type="ARBA" id="ARBA00004651"/>
    </source>
</evidence>
<evidence type="ECO:0000256" key="9">
    <source>
        <dbReference type="ARBA" id="ARBA00023224"/>
    </source>
</evidence>
<dbReference type="Gene3D" id="1.20.1070.10">
    <property type="entry name" value="Rhodopsin 7-helix transmembrane proteins"/>
    <property type="match status" value="1"/>
</dbReference>
<reference evidence="12" key="1">
    <citation type="journal article" date="2023" name="IScience">
        <title>Live-bearing cockroach genome reveals convergent evolutionary mechanisms linked to viviparity in insects and beyond.</title>
        <authorList>
            <person name="Fouks B."/>
            <person name="Harrison M.C."/>
            <person name="Mikhailova A.A."/>
            <person name="Marchal E."/>
            <person name="English S."/>
            <person name="Carruthers M."/>
            <person name="Jennings E.C."/>
            <person name="Chiamaka E.L."/>
            <person name="Frigard R.A."/>
            <person name="Pippel M."/>
            <person name="Attardo G.M."/>
            <person name="Benoit J.B."/>
            <person name="Bornberg-Bauer E."/>
            <person name="Tobe S.S."/>
        </authorList>
    </citation>
    <scope>NUCLEOTIDE SEQUENCE</scope>
    <source>
        <strain evidence="12">Stay&amp;Tobe</strain>
    </source>
</reference>
<dbReference type="InterPro" id="IPR017452">
    <property type="entry name" value="GPCR_Rhodpsn_7TM"/>
</dbReference>
<evidence type="ECO:0000256" key="8">
    <source>
        <dbReference type="ARBA" id="ARBA00023170"/>
    </source>
</evidence>
<keyword evidence="9" id="KW-0807">Transducer</keyword>
<name>A0AAD7Z8E4_DIPPU</name>
<proteinExistence type="inferred from homology"/>
<organism evidence="12 13">
    <name type="scientific">Diploptera punctata</name>
    <name type="common">Pacific beetle cockroach</name>
    <dbReference type="NCBI Taxonomy" id="6984"/>
    <lineage>
        <taxon>Eukaryota</taxon>
        <taxon>Metazoa</taxon>
        <taxon>Ecdysozoa</taxon>
        <taxon>Arthropoda</taxon>
        <taxon>Hexapoda</taxon>
        <taxon>Insecta</taxon>
        <taxon>Pterygota</taxon>
        <taxon>Neoptera</taxon>
        <taxon>Polyneoptera</taxon>
        <taxon>Dictyoptera</taxon>
        <taxon>Blattodea</taxon>
        <taxon>Blaberoidea</taxon>
        <taxon>Blaberidae</taxon>
        <taxon>Diplopterinae</taxon>
        <taxon>Diploptera</taxon>
    </lineage>
</organism>
<dbReference type="GO" id="GO:0005886">
    <property type="term" value="C:plasma membrane"/>
    <property type="evidence" value="ECO:0007669"/>
    <property type="project" value="UniProtKB-SubCell"/>
</dbReference>
<sequence length="201" mass="23302">DLSRGKTILIRVEERKDLNMVESMMRMIKMMVIVVIIFTACWLPFNILMVALDNDNSLARWSGMPYLWFAFHWLAMSHSCYNPVIYCWMNARFRTGFFMALDHIPCLRRLIPLTTRHRHNNSTSVAGIALTGVDPTESTVLHRVNTCTTYISMRRKNQHLINNCSSPARSASVQLRTCPPTAHYNGHRRLSRLDSYPEDQI</sequence>
<protein>
    <recommendedName>
        <fullName evidence="11">G-protein coupled receptors family 1 profile domain-containing protein</fullName>
    </recommendedName>
</protein>
<comment type="similarity">
    <text evidence="2">Belongs to the G-protein coupled receptor 1 family.</text>
</comment>
<evidence type="ECO:0000256" key="2">
    <source>
        <dbReference type="ARBA" id="ARBA00010663"/>
    </source>
</evidence>
<keyword evidence="7 10" id="KW-0472">Membrane</keyword>
<evidence type="ECO:0000256" key="10">
    <source>
        <dbReference type="SAM" id="Phobius"/>
    </source>
</evidence>
<dbReference type="EMBL" id="JASPKZ010009820">
    <property type="protein sequence ID" value="KAJ9575811.1"/>
    <property type="molecule type" value="Genomic_DNA"/>
</dbReference>
<feature type="transmembrane region" description="Helical" evidence="10">
    <location>
        <begin position="30"/>
        <end position="51"/>
    </location>
</feature>
<dbReference type="SUPFAM" id="SSF81321">
    <property type="entry name" value="Family A G protein-coupled receptor-like"/>
    <property type="match status" value="1"/>
</dbReference>
<dbReference type="AlphaFoldDB" id="A0AAD7Z8E4"/>
<comment type="caution">
    <text evidence="12">The sequence shown here is derived from an EMBL/GenBank/DDBJ whole genome shotgun (WGS) entry which is preliminary data.</text>
</comment>
<keyword evidence="5 10" id="KW-1133">Transmembrane helix</keyword>
<reference evidence="12" key="2">
    <citation type="submission" date="2023-05" db="EMBL/GenBank/DDBJ databases">
        <authorList>
            <person name="Fouks B."/>
        </authorList>
    </citation>
    <scope>NUCLEOTIDE SEQUENCE</scope>
    <source>
        <strain evidence="12">Stay&amp;Tobe</strain>
        <tissue evidence="12">Testes</tissue>
    </source>
</reference>
<evidence type="ECO:0000259" key="11">
    <source>
        <dbReference type="PROSITE" id="PS50262"/>
    </source>
</evidence>
<keyword evidence="3" id="KW-1003">Cell membrane</keyword>
<dbReference type="PANTHER" id="PTHR46925:SF2">
    <property type="entry name" value="G-PROTEIN COUPLED RECEPTOR TKR-1-RELATED"/>
    <property type="match status" value="1"/>
</dbReference>
<feature type="non-terminal residue" evidence="12">
    <location>
        <position position="1"/>
    </location>
</feature>
<evidence type="ECO:0000313" key="12">
    <source>
        <dbReference type="EMBL" id="KAJ9575811.1"/>
    </source>
</evidence>
<evidence type="ECO:0000256" key="7">
    <source>
        <dbReference type="ARBA" id="ARBA00023136"/>
    </source>
</evidence>
<feature type="transmembrane region" description="Helical" evidence="10">
    <location>
        <begin position="66"/>
        <end position="89"/>
    </location>
</feature>
<evidence type="ECO:0000256" key="4">
    <source>
        <dbReference type="ARBA" id="ARBA00022692"/>
    </source>
</evidence>
<accession>A0AAD7Z8E4</accession>
<feature type="domain" description="G-protein coupled receptors family 1 profile" evidence="11">
    <location>
        <begin position="1"/>
        <end position="86"/>
    </location>
</feature>
<evidence type="ECO:0000256" key="6">
    <source>
        <dbReference type="ARBA" id="ARBA00023040"/>
    </source>
</evidence>
<keyword evidence="13" id="KW-1185">Reference proteome</keyword>
<evidence type="ECO:0000256" key="3">
    <source>
        <dbReference type="ARBA" id="ARBA00022475"/>
    </source>
</evidence>
<keyword evidence="4 10" id="KW-0812">Transmembrane</keyword>
<dbReference type="PRINTS" id="PR00237">
    <property type="entry name" value="GPCRRHODOPSN"/>
</dbReference>
<dbReference type="Proteomes" id="UP001233999">
    <property type="component" value="Unassembled WGS sequence"/>
</dbReference>
<keyword evidence="6" id="KW-0297">G-protein coupled receptor</keyword>
<dbReference type="GO" id="GO:0004995">
    <property type="term" value="F:tachykinin receptor activity"/>
    <property type="evidence" value="ECO:0007669"/>
    <property type="project" value="InterPro"/>
</dbReference>
<dbReference type="InterPro" id="IPR000276">
    <property type="entry name" value="GPCR_Rhodpsn"/>
</dbReference>
<comment type="subcellular location">
    <subcellularLocation>
        <location evidence="1">Cell membrane</location>
        <topology evidence="1">Multi-pass membrane protein</topology>
    </subcellularLocation>
</comment>
<dbReference type="PANTHER" id="PTHR46925">
    <property type="entry name" value="G-PROTEIN COUPLED RECEPTOR TKR-1-RELATED"/>
    <property type="match status" value="1"/>
</dbReference>
<gene>
    <name evidence="12" type="ORF">L9F63_007352</name>
</gene>
<evidence type="ECO:0000256" key="5">
    <source>
        <dbReference type="ARBA" id="ARBA00022989"/>
    </source>
</evidence>
<dbReference type="InterPro" id="IPR001681">
    <property type="entry name" value="Neurokn_rcpt"/>
</dbReference>
<keyword evidence="8" id="KW-0675">Receptor</keyword>
<evidence type="ECO:0000313" key="13">
    <source>
        <dbReference type="Proteomes" id="UP001233999"/>
    </source>
</evidence>
<dbReference type="Pfam" id="PF00001">
    <property type="entry name" value="7tm_1"/>
    <property type="match status" value="1"/>
</dbReference>